<dbReference type="Gene3D" id="3.30.710.10">
    <property type="entry name" value="Potassium Channel Kv1.1, Chain A"/>
    <property type="match status" value="1"/>
</dbReference>
<gene>
    <name evidence="2" type="ORF">HDK90DRAFT_334727</name>
</gene>
<reference evidence="2 3" key="1">
    <citation type="submission" date="2024-04" db="EMBL/GenBank/DDBJ databases">
        <title>Phyllosticta paracitricarpa is synonymous to the EU quarantine fungus P. citricarpa based on phylogenomic analyses.</title>
        <authorList>
            <consortium name="Lawrence Berkeley National Laboratory"/>
            <person name="Van Ingen-Buijs V.A."/>
            <person name="Van Westerhoven A.C."/>
            <person name="Haridas S."/>
            <person name="Skiadas P."/>
            <person name="Martin F."/>
            <person name="Groenewald J.Z."/>
            <person name="Crous P.W."/>
            <person name="Seidl M.F."/>
        </authorList>
    </citation>
    <scope>NUCLEOTIDE SEQUENCE [LARGE SCALE GENOMIC DNA]</scope>
    <source>
        <strain evidence="2 3">CBS 123374</strain>
    </source>
</reference>
<dbReference type="SUPFAM" id="SSF54695">
    <property type="entry name" value="POZ domain"/>
    <property type="match status" value="1"/>
</dbReference>
<proteinExistence type="predicted"/>
<dbReference type="Proteomes" id="UP001492380">
    <property type="component" value="Unassembled WGS sequence"/>
</dbReference>
<dbReference type="Pfam" id="PF00651">
    <property type="entry name" value="BTB"/>
    <property type="match status" value="1"/>
</dbReference>
<accession>A0ABR1YIW6</accession>
<protein>
    <submittedName>
        <fullName evidence="2">BTB/POZ protein</fullName>
    </submittedName>
</protein>
<dbReference type="PANTHER" id="PTHR47843:SF5">
    <property type="entry name" value="BTB_POZ DOMAIN PROTEIN"/>
    <property type="match status" value="1"/>
</dbReference>
<dbReference type="EMBL" id="JBBWRZ010000008">
    <property type="protein sequence ID" value="KAK8230850.1"/>
    <property type="molecule type" value="Genomic_DNA"/>
</dbReference>
<name>A0ABR1YIW6_9PEZI</name>
<keyword evidence="3" id="KW-1185">Reference proteome</keyword>
<feature type="domain" description="BTB" evidence="1">
    <location>
        <begin position="24"/>
        <end position="93"/>
    </location>
</feature>
<comment type="caution">
    <text evidence="2">The sequence shown here is derived from an EMBL/GenBank/DDBJ whole genome shotgun (WGS) entry which is preliminary data.</text>
</comment>
<dbReference type="CDD" id="cd18186">
    <property type="entry name" value="BTB_POZ_ZBTB_KLHL-like"/>
    <property type="match status" value="1"/>
</dbReference>
<dbReference type="PANTHER" id="PTHR47843">
    <property type="entry name" value="BTB DOMAIN-CONTAINING PROTEIN-RELATED"/>
    <property type="match status" value="1"/>
</dbReference>
<organism evidence="2 3">
    <name type="scientific">Phyllosticta capitalensis</name>
    <dbReference type="NCBI Taxonomy" id="121624"/>
    <lineage>
        <taxon>Eukaryota</taxon>
        <taxon>Fungi</taxon>
        <taxon>Dikarya</taxon>
        <taxon>Ascomycota</taxon>
        <taxon>Pezizomycotina</taxon>
        <taxon>Dothideomycetes</taxon>
        <taxon>Dothideomycetes incertae sedis</taxon>
        <taxon>Botryosphaeriales</taxon>
        <taxon>Phyllostictaceae</taxon>
        <taxon>Phyllosticta</taxon>
    </lineage>
</organism>
<evidence type="ECO:0000313" key="3">
    <source>
        <dbReference type="Proteomes" id="UP001492380"/>
    </source>
</evidence>
<evidence type="ECO:0000259" key="1">
    <source>
        <dbReference type="PROSITE" id="PS50097"/>
    </source>
</evidence>
<dbReference type="SMART" id="SM00225">
    <property type="entry name" value="BTB"/>
    <property type="match status" value="1"/>
</dbReference>
<sequence length="271" mass="30349">MGPQTPSGKLEGLFPGLLESGQYSDLEVHCGGEVFKVHKAIVCPQSDFFRLAVKPENGFQEATSGVITLHDADRDVIKTVIMYLYYGNYPAETQLRGKAPFVHIMHHVKVYEAAEMYQMSGLKTQALENLSFLTRFGLWANSVKGDDFVHFIEAVYDATPVPSDQLRAFVLGKVAKDFDALRAGKGLPKALHENPQFAEDLLITLNEQRMADQKLMSDLVPRLHVECSACKDDFDPKLKDVLRVGDLRCDLCDAERESLVWSLPETRGDEQ</sequence>
<dbReference type="InterPro" id="IPR000210">
    <property type="entry name" value="BTB/POZ_dom"/>
</dbReference>
<evidence type="ECO:0000313" key="2">
    <source>
        <dbReference type="EMBL" id="KAK8230850.1"/>
    </source>
</evidence>
<dbReference type="PROSITE" id="PS50097">
    <property type="entry name" value="BTB"/>
    <property type="match status" value="1"/>
</dbReference>
<dbReference type="InterPro" id="IPR011333">
    <property type="entry name" value="SKP1/BTB/POZ_sf"/>
</dbReference>